<dbReference type="PATRIC" id="fig|49338.4.peg.4137"/>
<dbReference type="EMBL" id="LOCK01000024">
    <property type="protein sequence ID" value="KTE91484.1"/>
    <property type="molecule type" value="Genomic_DNA"/>
</dbReference>
<dbReference type="GO" id="GO:0004386">
    <property type="term" value="F:helicase activity"/>
    <property type="evidence" value="ECO:0007669"/>
    <property type="project" value="UniProtKB-KW"/>
</dbReference>
<dbReference type="AlphaFoldDB" id="A0A098B5W1"/>
<keyword evidence="1" id="KW-0378">Hydrolase</keyword>
<dbReference type="OrthoDB" id="1690026at2"/>
<dbReference type="Pfam" id="PF11300">
    <property type="entry name" value="DUF3102"/>
    <property type="match status" value="1"/>
</dbReference>
<name>A0A098B5W1_DESHA</name>
<evidence type="ECO:0000313" key="3">
    <source>
        <dbReference type="Proteomes" id="UP000054623"/>
    </source>
</evidence>
<keyword evidence="1" id="KW-0347">Helicase</keyword>
<dbReference type="Proteomes" id="UP000054623">
    <property type="component" value="Unassembled WGS sequence"/>
</dbReference>
<sequence length="243" mass="27558">MDVELSARTPTQIASEINLIKSRTDKIMLQSCVQIGRCLTEAKAMLPYGEWGKWLKEEVSYSQRTADHLMRIYREFRPKPASPGVSLPDSNPDSNLSFSQAVILLGIPAEEREEFLACHDVGNMSKRELQAAVQEKKQSTELVPVVKVTPKLRKIQPKTVQPTAETYTKSMKYDEQFALHRDNLISTYNELLKILVAQSRIDTARKEINRKKALEIATNMVATLQEYPPAIRTNLSVKTNNPE</sequence>
<proteinExistence type="predicted"/>
<dbReference type="EMBL" id="LK996017">
    <property type="protein sequence ID" value="CDX03737.1"/>
    <property type="molecule type" value="Genomic_DNA"/>
</dbReference>
<dbReference type="RefSeq" id="WP_018213375.1">
    <property type="nucleotide sequence ID" value="NZ_LK996017.1"/>
</dbReference>
<reference evidence="1" key="1">
    <citation type="submission" date="2014-07" db="EMBL/GenBank/DDBJ databases">
        <authorList>
            <person name="Hornung V.Bastian."/>
        </authorList>
    </citation>
    <scope>NUCLEOTIDE SEQUENCE</scope>
    <source>
        <strain evidence="1">PCE-S</strain>
    </source>
</reference>
<accession>A0A098B5W1</accession>
<protein>
    <submittedName>
        <fullName evidence="2">Preprotein translocase SecA</fullName>
    </submittedName>
    <submittedName>
        <fullName evidence="1">Protein export cytoplasm protein SecA ATPase RNA helicase</fullName>
    </submittedName>
</protein>
<organism evidence="1">
    <name type="scientific">Desulfitobacterium hafniense</name>
    <name type="common">Desulfitobacterium frappieri</name>
    <dbReference type="NCBI Taxonomy" id="49338"/>
    <lineage>
        <taxon>Bacteria</taxon>
        <taxon>Bacillati</taxon>
        <taxon>Bacillota</taxon>
        <taxon>Clostridia</taxon>
        <taxon>Eubacteriales</taxon>
        <taxon>Desulfitobacteriaceae</taxon>
        <taxon>Desulfitobacterium</taxon>
    </lineage>
</organism>
<gene>
    <name evidence="2" type="ORF">AT727_22020</name>
    <name evidence="1" type="ORF">DPCES_3851</name>
</gene>
<evidence type="ECO:0000313" key="2">
    <source>
        <dbReference type="EMBL" id="KTE91484.1"/>
    </source>
</evidence>
<dbReference type="InterPro" id="IPR021451">
    <property type="entry name" value="DUF3102"/>
</dbReference>
<reference evidence="2 3" key="2">
    <citation type="submission" date="2015-12" db="EMBL/GenBank/DDBJ databases">
        <title>Draft Genome Sequence of Desulfitobacterium hafniense Strain DH, a Sulfate-reducing Bacterium Isolated from Paddy Soils.</title>
        <authorList>
            <person name="Bao P."/>
            <person name="Zhang X."/>
            <person name="Li G."/>
        </authorList>
    </citation>
    <scope>NUCLEOTIDE SEQUENCE [LARGE SCALE GENOMIC DNA]</scope>
    <source>
        <strain evidence="2 3">DH</strain>
    </source>
</reference>
<keyword evidence="1" id="KW-0547">Nucleotide-binding</keyword>
<keyword evidence="1" id="KW-0067">ATP-binding</keyword>
<evidence type="ECO:0000313" key="1">
    <source>
        <dbReference type="EMBL" id="CDX03737.1"/>
    </source>
</evidence>